<organism evidence="2 3">
    <name type="scientific">Cronartium quercuum f. sp. fusiforme G11</name>
    <dbReference type="NCBI Taxonomy" id="708437"/>
    <lineage>
        <taxon>Eukaryota</taxon>
        <taxon>Fungi</taxon>
        <taxon>Dikarya</taxon>
        <taxon>Basidiomycota</taxon>
        <taxon>Pucciniomycotina</taxon>
        <taxon>Pucciniomycetes</taxon>
        <taxon>Pucciniales</taxon>
        <taxon>Coleosporiaceae</taxon>
        <taxon>Cronartium</taxon>
    </lineage>
</organism>
<feature type="compositionally biased region" description="Basic and acidic residues" evidence="1">
    <location>
        <begin position="125"/>
        <end position="142"/>
    </location>
</feature>
<accession>A0A9P6NAW2</accession>
<feature type="region of interest" description="Disordered" evidence="1">
    <location>
        <begin position="1"/>
        <end position="22"/>
    </location>
</feature>
<feature type="region of interest" description="Disordered" evidence="1">
    <location>
        <begin position="54"/>
        <end position="207"/>
    </location>
</feature>
<sequence length="388" mass="41793">MPKPGKRAASARQSASAGSLSPAARLLAASGTRGPIAQGSVSKIEALSFDGLFQAPDQDPLVNTTSGSPILNTHPPNSHDRTSFSSPSKPRSPLSSAYRNEEGQGADETSNETEVLRHLKTSLRSRLDSDQARKPRSSDDSSKSPTQPQSSSSNLNSRRNSLRFSPADSGGSKSKKQNANSSLPQPQAYVVRDGYRTSPPDSIALLPTPVNVSTPRLPDIPVDDSFSTIQSSPLGVTFTTSTTSQSQTTDCFDQLRSTLYNPSLDLDQHDLKGASTLQLKSTLPSNQDILPIICLPIIGLKLSPPHLAQTVISRYPTSNSTPIFDITMHLIILPFTTAYQLLPTRRSSCSDHINIILKAVHDAFGLFVAGSWRISLGLINYHQNPQQD</sequence>
<dbReference type="Proteomes" id="UP000886653">
    <property type="component" value="Unassembled WGS sequence"/>
</dbReference>
<keyword evidence="3" id="KW-1185">Reference proteome</keyword>
<proteinExistence type="predicted"/>
<feature type="compositionally biased region" description="Low complexity" evidence="1">
    <location>
        <begin position="143"/>
        <end position="163"/>
    </location>
</feature>
<dbReference type="EMBL" id="MU167447">
    <property type="protein sequence ID" value="KAG0140401.1"/>
    <property type="molecule type" value="Genomic_DNA"/>
</dbReference>
<dbReference type="AlphaFoldDB" id="A0A9P6NAW2"/>
<feature type="compositionally biased region" description="Low complexity" evidence="1">
    <location>
        <begin position="8"/>
        <end position="22"/>
    </location>
</feature>
<name>A0A9P6NAW2_9BASI</name>
<gene>
    <name evidence="2" type="ORF">CROQUDRAFT_111142</name>
</gene>
<evidence type="ECO:0000313" key="2">
    <source>
        <dbReference type="EMBL" id="KAG0140401.1"/>
    </source>
</evidence>
<evidence type="ECO:0000313" key="3">
    <source>
        <dbReference type="Proteomes" id="UP000886653"/>
    </source>
</evidence>
<feature type="compositionally biased region" description="Polar residues" evidence="1">
    <location>
        <begin position="61"/>
        <end position="76"/>
    </location>
</feature>
<protein>
    <submittedName>
        <fullName evidence="2">Uncharacterized protein</fullName>
    </submittedName>
</protein>
<comment type="caution">
    <text evidence="2">The sequence shown here is derived from an EMBL/GenBank/DDBJ whole genome shotgun (WGS) entry which is preliminary data.</text>
</comment>
<feature type="compositionally biased region" description="Low complexity" evidence="1">
    <location>
        <begin position="83"/>
        <end position="96"/>
    </location>
</feature>
<reference evidence="2" key="1">
    <citation type="submission" date="2013-11" db="EMBL/GenBank/DDBJ databases">
        <title>Genome sequence of the fusiform rust pathogen reveals effectors for host alternation and coevolution with pine.</title>
        <authorList>
            <consortium name="DOE Joint Genome Institute"/>
            <person name="Smith K."/>
            <person name="Pendleton A."/>
            <person name="Kubisiak T."/>
            <person name="Anderson C."/>
            <person name="Salamov A."/>
            <person name="Aerts A."/>
            <person name="Riley R."/>
            <person name="Clum A."/>
            <person name="Lindquist E."/>
            <person name="Ence D."/>
            <person name="Campbell M."/>
            <person name="Kronenberg Z."/>
            <person name="Feau N."/>
            <person name="Dhillon B."/>
            <person name="Hamelin R."/>
            <person name="Burleigh J."/>
            <person name="Smith J."/>
            <person name="Yandell M."/>
            <person name="Nelson C."/>
            <person name="Grigoriev I."/>
            <person name="Davis J."/>
        </authorList>
    </citation>
    <scope>NUCLEOTIDE SEQUENCE</scope>
    <source>
        <strain evidence="2">G11</strain>
    </source>
</reference>
<dbReference type="OrthoDB" id="2502443at2759"/>
<evidence type="ECO:0000256" key="1">
    <source>
        <dbReference type="SAM" id="MobiDB-lite"/>
    </source>
</evidence>